<feature type="region of interest" description="Disordered" evidence="1">
    <location>
        <begin position="82"/>
        <end position="104"/>
    </location>
</feature>
<dbReference type="EMBL" id="JAMLDY010000014">
    <property type="protein sequence ID" value="MCP3735622.1"/>
    <property type="molecule type" value="Genomic_DNA"/>
</dbReference>
<reference evidence="2" key="1">
    <citation type="submission" date="2022-05" db="EMBL/GenBank/DDBJ databases">
        <title>Sphingomonas sp. strain RP10 Genome sequencing and assembly.</title>
        <authorList>
            <person name="Kim I."/>
        </authorList>
    </citation>
    <scope>NUCLEOTIDE SEQUENCE</scope>
    <source>
        <strain evidence="2">RP10</strain>
    </source>
</reference>
<dbReference type="RefSeq" id="WP_254289621.1">
    <property type="nucleotide sequence ID" value="NZ_JAMLDY010000014.1"/>
</dbReference>
<organism evidence="2 3">
    <name type="scientific">Sphingomonas liriopis</name>
    <dbReference type="NCBI Taxonomy" id="2949094"/>
    <lineage>
        <taxon>Bacteria</taxon>
        <taxon>Pseudomonadati</taxon>
        <taxon>Pseudomonadota</taxon>
        <taxon>Alphaproteobacteria</taxon>
        <taxon>Sphingomonadales</taxon>
        <taxon>Sphingomonadaceae</taxon>
        <taxon>Sphingomonas</taxon>
    </lineage>
</organism>
<accession>A0A9X2HTJ7</accession>
<evidence type="ECO:0000256" key="1">
    <source>
        <dbReference type="SAM" id="MobiDB-lite"/>
    </source>
</evidence>
<proteinExistence type="predicted"/>
<gene>
    <name evidence="2" type="ORF">M9979_12135</name>
</gene>
<feature type="region of interest" description="Disordered" evidence="1">
    <location>
        <begin position="1"/>
        <end position="23"/>
    </location>
</feature>
<keyword evidence="3" id="KW-1185">Reference proteome</keyword>
<evidence type="ECO:0000313" key="3">
    <source>
        <dbReference type="Proteomes" id="UP001139486"/>
    </source>
</evidence>
<evidence type="ECO:0000313" key="2">
    <source>
        <dbReference type="EMBL" id="MCP3735622.1"/>
    </source>
</evidence>
<protein>
    <submittedName>
        <fullName evidence="2">Uncharacterized protein</fullName>
    </submittedName>
</protein>
<comment type="caution">
    <text evidence="2">The sequence shown here is derived from an EMBL/GenBank/DDBJ whole genome shotgun (WGS) entry which is preliminary data.</text>
</comment>
<sequence>MADSTTPNLALTKMQPGTHRDDWGAVANENLDKIDTAVKAAKDRADGALPKVGGTVTGEILRDGQGAVLHWSDDAMDHGTAFLVPSTGTDPTGQPGDIWFGYTP</sequence>
<name>A0A9X2HTJ7_9SPHN</name>
<dbReference type="Proteomes" id="UP001139486">
    <property type="component" value="Unassembled WGS sequence"/>
</dbReference>
<dbReference type="AlphaFoldDB" id="A0A9X2HTJ7"/>